<dbReference type="Pfam" id="PF00082">
    <property type="entry name" value="Peptidase_S8"/>
    <property type="match status" value="1"/>
</dbReference>
<accession>A0A931CNK4</accession>
<comment type="similarity">
    <text evidence="1 5 6">Belongs to the peptidase S8 family.</text>
</comment>
<dbReference type="Gene3D" id="3.40.50.200">
    <property type="entry name" value="Peptidase S8/S53 domain"/>
    <property type="match status" value="1"/>
</dbReference>
<dbReference type="InterPro" id="IPR015500">
    <property type="entry name" value="Peptidase_S8_subtilisin-rel"/>
</dbReference>
<dbReference type="PANTHER" id="PTHR43806:SF11">
    <property type="entry name" value="CEREVISIN-RELATED"/>
    <property type="match status" value="1"/>
</dbReference>
<dbReference type="GO" id="GO:0004252">
    <property type="term" value="F:serine-type endopeptidase activity"/>
    <property type="evidence" value="ECO:0007669"/>
    <property type="project" value="UniProtKB-UniRule"/>
</dbReference>
<gene>
    <name evidence="11" type="ORF">IV500_10345</name>
</gene>
<feature type="region of interest" description="Disordered" evidence="7">
    <location>
        <begin position="370"/>
        <end position="395"/>
    </location>
</feature>
<dbReference type="PROSITE" id="PS00136">
    <property type="entry name" value="SUBTILASE_ASP"/>
    <property type="match status" value="1"/>
</dbReference>
<dbReference type="InterPro" id="IPR023827">
    <property type="entry name" value="Peptidase_S8_Asp-AS"/>
</dbReference>
<keyword evidence="4 5" id="KW-0720">Serine protease</keyword>
<evidence type="ECO:0000256" key="9">
    <source>
        <dbReference type="SAM" id="SignalP"/>
    </source>
</evidence>
<keyword evidence="12" id="KW-1185">Reference proteome</keyword>
<keyword evidence="8" id="KW-0472">Membrane</keyword>
<dbReference type="Proteomes" id="UP000655366">
    <property type="component" value="Unassembled WGS sequence"/>
</dbReference>
<evidence type="ECO:0000313" key="12">
    <source>
        <dbReference type="Proteomes" id="UP000655366"/>
    </source>
</evidence>
<keyword evidence="8" id="KW-1133">Transmembrane helix</keyword>
<keyword evidence="2 5" id="KW-0645">Protease</keyword>
<dbReference type="PROSITE" id="PS00138">
    <property type="entry name" value="SUBTILASE_SER"/>
    <property type="match status" value="1"/>
</dbReference>
<organism evidence="11 12">
    <name type="scientific">Arthrobacter terrae</name>
    <dbReference type="NCBI Taxonomy" id="2935737"/>
    <lineage>
        <taxon>Bacteria</taxon>
        <taxon>Bacillati</taxon>
        <taxon>Actinomycetota</taxon>
        <taxon>Actinomycetes</taxon>
        <taxon>Micrococcales</taxon>
        <taxon>Micrococcaceae</taxon>
        <taxon>Arthrobacter</taxon>
    </lineage>
</organism>
<dbReference type="RefSeq" id="WP_196396716.1">
    <property type="nucleotide sequence ID" value="NZ_JADNYM010000011.1"/>
</dbReference>
<feature type="active site" description="Charge relay system" evidence="5">
    <location>
        <position position="69"/>
    </location>
</feature>
<feature type="active site" description="Charge relay system" evidence="5">
    <location>
        <position position="107"/>
    </location>
</feature>
<dbReference type="InterPro" id="IPR023828">
    <property type="entry name" value="Peptidase_S8_Ser-AS"/>
</dbReference>
<protein>
    <submittedName>
        <fullName evidence="11">S8 family serine peptidase</fullName>
    </submittedName>
</protein>
<evidence type="ECO:0000259" key="10">
    <source>
        <dbReference type="Pfam" id="PF00082"/>
    </source>
</evidence>
<dbReference type="InterPro" id="IPR000209">
    <property type="entry name" value="Peptidase_S8/S53_dom"/>
</dbReference>
<evidence type="ECO:0000256" key="7">
    <source>
        <dbReference type="SAM" id="MobiDB-lite"/>
    </source>
</evidence>
<dbReference type="PANTHER" id="PTHR43806">
    <property type="entry name" value="PEPTIDASE S8"/>
    <property type="match status" value="1"/>
</dbReference>
<evidence type="ECO:0000256" key="5">
    <source>
        <dbReference type="PROSITE-ProRule" id="PRU01240"/>
    </source>
</evidence>
<evidence type="ECO:0000313" key="11">
    <source>
        <dbReference type="EMBL" id="MBG0739785.1"/>
    </source>
</evidence>
<feature type="domain" description="Peptidase S8/S53" evidence="10">
    <location>
        <begin position="60"/>
        <end position="335"/>
    </location>
</feature>
<dbReference type="InterPro" id="IPR050131">
    <property type="entry name" value="Peptidase_S8_subtilisin-like"/>
</dbReference>
<name>A0A931CNK4_9MICC</name>
<feature type="compositionally biased region" description="Low complexity" evidence="7">
    <location>
        <begin position="382"/>
        <end position="395"/>
    </location>
</feature>
<dbReference type="InterPro" id="IPR036852">
    <property type="entry name" value="Peptidase_S8/S53_dom_sf"/>
</dbReference>
<dbReference type="PROSITE" id="PS51892">
    <property type="entry name" value="SUBTILASE"/>
    <property type="match status" value="1"/>
</dbReference>
<evidence type="ECO:0000256" key="8">
    <source>
        <dbReference type="SAM" id="Phobius"/>
    </source>
</evidence>
<feature type="transmembrane region" description="Helical" evidence="8">
    <location>
        <begin position="420"/>
        <end position="441"/>
    </location>
</feature>
<proteinExistence type="inferred from homology"/>
<dbReference type="PRINTS" id="PR00723">
    <property type="entry name" value="SUBTILISIN"/>
</dbReference>
<evidence type="ECO:0000256" key="1">
    <source>
        <dbReference type="ARBA" id="ARBA00011073"/>
    </source>
</evidence>
<dbReference type="AlphaFoldDB" id="A0A931CNK4"/>
<comment type="caution">
    <text evidence="11">The sequence shown here is derived from an EMBL/GenBank/DDBJ whole genome shotgun (WGS) entry which is preliminary data.</text>
</comment>
<keyword evidence="9" id="KW-0732">Signal</keyword>
<evidence type="ECO:0000256" key="4">
    <source>
        <dbReference type="ARBA" id="ARBA00022825"/>
    </source>
</evidence>
<reference evidence="11 12" key="1">
    <citation type="submission" date="2020-11" db="EMBL/GenBank/DDBJ databases">
        <title>Arthrobacter antarcticus sp. nov., isolated from Antarctic Soil.</title>
        <authorList>
            <person name="Li J."/>
        </authorList>
    </citation>
    <scope>NUCLEOTIDE SEQUENCE [LARGE SCALE GENOMIC DNA]</scope>
    <source>
        <strain evidence="11 12">Z1-20</strain>
    </source>
</reference>
<keyword evidence="3 5" id="KW-0378">Hydrolase</keyword>
<feature type="signal peptide" evidence="9">
    <location>
        <begin position="1"/>
        <end position="36"/>
    </location>
</feature>
<evidence type="ECO:0000256" key="3">
    <source>
        <dbReference type="ARBA" id="ARBA00022801"/>
    </source>
</evidence>
<evidence type="ECO:0000256" key="6">
    <source>
        <dbReference type="RuleBase" id="RU003355"/>
    </source>
</evidence>
<keyword evidence="8" id="KW-0812">Transmembrane</keyword>
<feature type="active site" description="Charge relay system" evidence="5">
    <location>
        <position position="287"/>
    </location>
</feature>
<evidence type="ECO:0000256" key="2">
    <source>
        <dbReference type="ARBA" id="ARBA00022670"/>
    </source>
</evidence>
<dbReference type="GO" id="GO:0006508">
    <property type="term" value="P:proteolysis"/>
    <property type="evidence" value="ECO:0007669"/>
    <property type="project" value="UniProtKB-KW"/>
</dbReference>
<dbReference type="SUPFAM" id="SSF52743">
    <property type="entry name" value="Subtilisin-like"/>
    <property type="match status" value="1"/>
</dbReference>
<feature type="chain" id="PRO_5037091799" evidence="9">
    <location>
        <begin position="37"/>
        <end position="459"/>
    </location>
</feature>
<dbReference type="EMBL" id="JADNYM010000011">
    <property type="protein sequence ID" value="MBG0739785.1"/>
    <property type="molecule type" value="Genomic_DNA"/>
</dbReference>
<sequence>MQLRTTLRPAVAAVLTLAVFAALCVSGLLTAAPAHADDIRNREYWLDNYGIAEAWQVSKGAGVKVAVIDSGMDGTHPDLAGAIAGGTDVSGSGQADGQKGIGAEPEHGTLVGTLLAGRGHASASASADPSAPATVGAGPDGVIGVAPEAQLLSVSAWLGSANPSGKSIDEQIPAAVRWAVDNGAKVINMSLGSTSTAWPQSWDDAFLYAEQKDVVIVAAAGNRKTGSAQVGAPATIPGVLAVAGLDHDGSASRDSSSQGISIGVAAPAEKLVGGLPGGGYADWSGTSGAAPIVSGVAALIRSKYPHMSAAQVINRIISTAKPKGDGVPNALYGFGLLDAAGALSADVPVVSVNPLGSMADWIRIHRRTESHSAGPSEVPSSTALPGAVAPATPATPGIADPTVPAALPPSALDSALPRTVVLGFSILFLLILAGGTIHLLIARRRQKPDEHPGAHPPTR</sequence>